<dbReference type="OrthoDB" id="5974236at2759"/>
<dbReference type="GO" id="GO:0085020">
    <property type="term" value="P:protein K6-linked ubiquitination"/>
    <property type="evidence" value="ECO:0007669"/>
    <property type="project" value="TreeGrafter"/>
</dbReference>
<dbReference type="Pfam" id="PF12796">
    <property type="entry name" value="Ank_2"/>
    <property type="match status" value="1"/>
</dbReference>
<dbReference type="SUPFAM" id="SSF48403">
    <property type="entry name" value="Ankyrin repeat"/>
    <property type="match status" value="1"/>
</dbReference>
<keyword evidence="1" id="KW-0677">Repeat</keyword>
<sequence length="260" mass="27947">MDAFRGFLSKGGESPSRKRRKKLNKSSVVRGVGSGRESPTFPRWRMTFMNDSDHASSTSDPELFCSSYSIHGSHDFEATQKTFAKRPSRVSHVSNAYRGLNRNFSVGKSIHLAALAGDLPEVKRLLKNGADIHKKDHLGKTPLMCAALAGSLAVVQVLIQEGADVTCNDNRGDTTLHTAIQAGNEDVIKSLLQSSDIDINMIGSGGFSPLQLAAQSDQAKLCTLLADHGAYLDSSRGNSLTLAVLKGSKNAVECLFNLSN</sequence>
<feature type="repeat" description="ANK" evidence="3">
    <location>
        <begin position="110"/>
        <end position="137"/>
    </location>
</feature>
<comment type="caution">
    <text evidence="5">The sequence shown here is derived from an EMBL/GenBank/DDBJ whole genome shotgun (WGS) entry which is preliminary data.</text>
</comment>
<dbReference type="PROSITE" id="PS50297">
    <property type="entry name" value="ANK_REP_REGION"/>
    <property type="match status" value="3"/>
</dbReference>
<feature type="repeat" description="ANK" evidence="3">
    <location>
        <begin position="205"/>
        <end position="237"/>
    </location>
</feature>
<dbReference type="EMBL" id="MU827348">
    <property type="protein sequence ID" value="KAJ7352737.1"/>
    <property type="molecule type" value="Genomic_DNA"/>
</dbReference>
<dbReference type="InterPro" id="IPR036770">
    <property type="entry name" value="Ankyrin_rpt-contain_sf"/>
</dbReference>
<dbReference type="GO" id="GO:0004842">
    <property type="term" value="F:ubiquitin-protein transferase activity"/>
    <property type="evidence" value="ECO:0007669"/>
    <property type="project" value="TreeGrafter"/>
</dbReference>
<evidence type="ECO:0000313" key="5">
    <source>
        <dbReference type="EMBL" id="KAJ7352737.1"/>
    </source>
</evidence>
<evidence type="ECO:0000256" key="2">
    <source>
        <dbReference type="ARBA" id="ARBA00023043"/>
    </source>
</evidence>
<keyword evidence="2 3" id="KW-0040">ANK repeat</keyword>
<name>A0A9W9YIV0_9CNID</name>
<dbReference type="SMART" id="SM00248">
    <property type="entry name" value="ANK"/>
    <property type="match status" value="4"/>
</dbReference>
<evidence type="ECO:0000256" key="1">
    <source>
        <dbReference type="ARBA" id="ARBA00022737"/>
    </source>
</evidence>
<evidence type="ECO:0000256" key="4">
    <source>
        <dbReference type="SAM" id="MobiDB-lite"/>
    </source>
</evidence>
<accession>A0A9W9YIV0</accession>
<evidence type="ECO:0000256" key="3">
    <source>
        <dbReference type="PROSITE-ProRule" id="PRU00023"/>
    </source>
</evidence>
<dbReference type="Proteomes" id="UP001163046">
    <property type="component" value="Unassembled WGS sequence"/>
</dbReference>
<evidence type="ECO:0000313" key="6">
    <source>
        <dbReference type="Proteomes" id="UP001163046"/>
    </source>
</evidence>
<dbReference type="PANTHER" id="PTHR24171:SF8">
    <property type="entry name" value="BRCA1-ASSOCIATED RING DOMAIN PROTEIN 1"/>
    <property type="match status" value="1"/>
</dbReference>
<dbReference type="GO" id="GO:0070531">
    <property type="term" value="C:BRCA1-A complex"/>
    <property type="evidence" value="ECO:0007669"/>
    <property type="project" value="TreeGrafter"/>
</dbReference>
<proteinExistence type="predicted"/>
<dbReference type="PANTHER" id="PTHR24171">
    <property type="entry name" value="ANKYRIN REPEAT DOMAIN-CONTAINING PROTEIN 39-RELATED"/>
    <property type="match status" value="1"/>
</dbReference>
<dbReference type="PROSITE" id="PS50088">
    <property type="entry name" value="ANK_REPEAT"/>
    <property type="match status" value="4"/>
</dbReference>
<dbReference type="AlphaFoldDB" id="A0A9W9YIV0"/>
<keyword evidence="6" id="KW-1185">Reference proteome</keyword>
<gene>
    <name evidence="5" type="ORF">OS493_034088</name>
</gene>
<reference evidence="5" key="1">
    <citation type="submission" date="2023-01" db="EMBL/GenBank/DDBJ databases">
        <title>Genome assembly of the deep-sea coral Lophelia pertusa.</title>
        <authorList>
            <person name="Herrera S."/>
            <person name="Cordes E."/>
        </authorList>
    </citation>
    <scope>NUCLEOTIDE SEQUENCE</scope>
    <source>
        <strain evidence="5">USNM1676648</strain>
        <tissue evidence="5">Polyp</tissue>
    </source>
</reference>
<feature type="region of interest" description="Disordered" evidence="4">
    <location>
        <begin position="1"/>
        <end position="41"/>
    </location>
</feature>
<feature type="repeat" description="ANK" evidence="3">
    <location>
        <begin position="138"/>
        <end position="170"/>
    </location>
</feature>
<feature type="repeat" description="ANK" evidence="3">
    <location>
        <begin position="171"/>
        <end position="193"/>
    </location>
</feature>
<dbReference type="GO" id="GO:0031436">
    <property type="term" value="C:BRCA1-BARD1 complex"/>
    <property type="evidence" value="ECO:0007669"/>
    <property type="project" value="TreeGrafter"/>
</dbReference>
<organism evidence="5 6">
    <name type="scientific">Desmophyllum pertusum</name>
    <dbReference type="NCBI Taxonomy" id="174260"/>
    <lineage>
        <taxon>Eukaryota</taxon>
        <taxon>Metazoa</taxon>
        <taxon>Cnidaria</taxon>
        <taxon>Anthozoa</taxon>
        <taxon>Hexacorallia</taxon>
        <taxon>Scleractinia</taxon>
        <taxon>Caryophylliina</taxon>
        <taxon>Caryophylliidae</taxon>
        <taxon>Desmophyllum</taxon>
    </lineage>
</organism>
<dbReference type="InterPro" id="IPR002110">
    <property type="entry name" value="Ankyrin_rpt"/>
</dbReference>
<protein>
    <submittedName>
        <fullName evidence="5">Uncharacterized protein</fullName>
    </submittedName>
</protein>
<dbReference type="Gene3D" id="1.25.40.20">
    <property type="entry name" value="Ankyrin repeat-containing domain"/>
    <property type="match status" value="1"/>
</dbReference>